<proteinExistence type="predicted"/>
<dbReference type="Proteomes" id="UP001470230">
    <property type="component" value="Unassembled WGS sequence"/>
</dbReference>
<evidence type="ECO:0000313" key="2">
    <source>
        <dbReference type="EMBL" id="KAK8839550.1"/>
    </source>
</evidence>
<dbReference type="EMBL" id="JAPFFF010000051">
    <property type="protein sequence ID" value="KAK8839550.1"/>
    <property type="molecule type" value="Genomic_DNA"/>
</dbReference>
<evidence type="ECO:0000313" key="1">
    <source>
        <dbReference type="EMBL" id="KAK8839526.1"/>
    </source>
</evidence>
<dbReference type="EMBL" id="JAPFFF010000051">
    <property type="protein sequence ID" value="KAK8839526.1"/>
    <property type="molecule type" value="Genomic_DNA"/>
</dbReference>
<name>A0ABR2H067_9EUKA</name>
<organism evidence="2 3">
    <name type="scientific">Tritrichomonas musculus</name>
    <dbReference type="NCBI Taxonomy" id="1915356"/>
    <lineage>
        <taxon>Eukaryota</taxon>
        <taxon>Metamonada</taxon>
        <taxon>Parabasalia</taxon>
        <taxon>Tritrichomonadida</taxon>
        <taxon>Tritrichomonadidae</taxon>
        <taxon>Tritrichomonas</taxon>
    </lineage>
</organism>
<gene>
    <name evidence="1" type="ORF">M9Y10_031885</name>
    <name evidence="2" type="ORF">M9Y10_031909</name>
</gene>
<evidence type="ECO:0000313" key="3">
    <source>
        <dbReference type="Proteomes" id="UP001470230"/>
    </source>
</evidence>
<comment type="caution">
    <text evidence="2">The sequence shown here is derived from an EMBL/GenBank/DDBJ whole genome shotgun (WGS) entry which is preliminary data.</text>
</comment>
<sequence length="125" mass="13311">MIPNDFDQNDDIQIIDGNFALSSGSNDPSAFFNMNLPNMQYQNNQPNFGAPSSNINLTGGIGFNNTFGMPTRNDEIIVPNTTPQGQSMNQGPQCSGNCGACVWSFLCRKATANLTSIGGGVPKLC</sequence>
<reference evidence="2 3" key="1">
    <citation type="submission" date="2024-04" db="EMBL/GenBank/DDBJ databases">
        <title>Tritrichomonas musculus Genome.</title>
        <authorList>
            <person name="Alves-Ferreira E."/>
            <person name="Grigg M."/>
            <person name="Lorenzi H."/>
            <person name="Galac M."/>
        </authorList>
    </citation>
    <scope>NUCLEOTIDE SEQUENCE [LARGE SCALE GENOMIC DNA]</scope>
    <source>
        <strain evidence="2 3">EAF2021</strain>
    </source>
</reference>
<accession>A0ABR2H067</accession>
<keyword evidence="3" id="KW-1185">Reference proteome</keyword>
<protein>
    <submittedName>
        <fullName evidence="2">Uncharacterized protein</fullName>
    </submittedName>
</protein>